<proteinExistence type="predicted"/>
<keyword evidence="1" id="KW-1133">Transmembrane helix</keyword>
<evidence type="ECO:0000256" key="1">
    <source>
        <dbReference type="SAM" id="Phobius"/>
    </source>
</evidence>
<sequence>MSFRNKLIEHTRRDLRRLEDKARRPATWVGMLFYGGTLGLLFVVPIVAGAYLGRWLDTLAAGYSVRWTVSLIVLGIVVGAYNVFRFLQEKS</sequence>
<keyword evidence="1" id="KW-0812">Transmembrane</keyword>
<dbReference type="InterPro" id="IPR032820">
    <property type="entry name" value="ATPase_put"/>
</dbReference>
<keyword evidence="3" id="KW-1185">Reference proteome</keyword>
<dbReference type="Pfam" id="PF09527">
    <property type="entry name" value="ATPase_gene1"/>
    <property type="match status" value="1"/>
</dbReference>
<feature type="transmembrane region" description="Helical" evidence="1">
    <location>
        <begin position="64"/>
        <end position="84"/>
    </location>
</feature>
<gene>
    <name evidence="2" type="ORF">EBB_06080</name>
</gene>
<dbReference type="RefSeq" id="WP_192392896.1">
    <property type="nucleotide sequence ID" value="NZ_CAJHIU010000001.1"/>
</dbReference>
<keyword evidence="1" id="KW-0472">Membrane</keyword>
<protein>
    <submittedName>
        <fullName evidence="2">AtpZ/AtpI family protein</fullName>
    </submittedName>
</protein>
<dbReference type="EMBL" id="JACXST010000001">
    <property type="protein sequence ID" value="MBD9360103.1"/>
    <property type="molecule type" value="Genomic_DNA"/>
</dbReference>
<dbReference type="Proteomes" id="UP000641152">
    <property type="component" value="Unassembled WGS sequence"/>
</dbReference>
<reference evidence="2 3" key="1">
    <citation type="submission" date="2020-09" db="EMBL/GenBank/DDBJ databases">
        <title>Methylomonas albis sp. nov. and Methylomonas fluvii sp. nov.: Two cold-adapted methanotrophs from the River Elbe and an amended description of Methylovulum psychrotolerans strain Eb1.</title>
        <authorList>
            <person name="Bussmann I.K."/>
            <person name="Klings K.-W."/>
            <person name="Warnstedt J."/>
            <person name="Hoppert M."/>
            <person name="Saborowski A."/>
            <person name="Horn F."/>
            <person name="Liebner S."/>
        </authorList>
    </citation>
    <scope>NUCLEOTIDE SEQUENCE [LARGE SCALE GENOMIC DNA]</scope>
    <source>
        <strain evidence="2 3">EbB</strain>
    </source>
</reference>
<organism evidence="2 3">
    <name type="scientific">Methylomonas fluvii</name>
    <dbReference type="NCBI Taxonomy" id="1854564"/>
    <lineage>
        <taxon>Bacteria</taxon>
        <taxon>Pseudomonadati</taxon>
        <taxon>Pseudomonadota</taxon>
        <taxon>Gammaproteobacteria</taxon>
        <taxon>Methylococcales</taxon>
        <taxon>Methylococcaceae</taxon>
        <taxon>Methylomonas</taxon>
    </lineage>
</organism>
<name>A0ABR9DAK7_9GAMM</name>
<evidence type="ECO:0000313" key="2">
    <source>
        <dbReference type="EMBL" id="MBD9360103.1"/>
    </source>
</evidence>
<comment type="caution">
    <text evidence="2">The sequence shown here is derived from an EMBL/GenBank/DDBJ whole genome shotgun (WGS) entry which is preliminary data.</text>
</comment>
<evidence type="ECO:0000313" key="3">
    <source>
        <dbReference type="Proteomes" id="UP000641152"/>
    </source>
</evidence>
<accession>A0ABR9DAK7</accession>
<feature type="transmembrane region" description="Helical" evidence="1">
    <location>
        <begin position="26"/>
        <end position="52"/>
    </location>
</feature>